<dbReference type="InterPro" id="IPR006115">
    <property type="entry name" value="6PGDH_NADP-bd"/>
</dbReference>
<evidence type="ECO:0000256" key="1">
    <source>
        <dbReference type="ARBA" id="ARBA00008419"/>
    </source>
</evidence>
<dbReference type="SMART" id="SM01350">
    <property type="entry name" value="6PGD"/>
    <property type="match status" value="1"/>
</dbReference>
<keyword evidence="8" id="KW-1185">Reference proteome</keyword>
<feature type="compositionally biased region" description="Pro residues" evidence="5">
    <location>
        <begin position="1"/>
        <end position="13"/>
    </location>
</feature>
<evidence type="ECO:0000313" key="8">
    <source>
        <dbReference type="Proteomes" id="UP001157126"/>
    </source>
</evidence>
<evidence type="ECO:0000256" key="2">
    <source>
        <dbReference type="ARBA" id="ARBA00023002"/>
    </source>
</evidence>
<dbReference type="InterPro" id="IPR013328">
    <property type="entry name" value="6PGD_dom2"/>
</dbReference>
<reference evidence="8" key="1">
    <citation type="journal article" date="2019" name="Int. J. Syst. Evol. Microbiol.">
        <title>The Global Catalogue of Microorganisms (GCM) 10K type strain sequencing project: providing services to taxonomists for standard genome sequencing and annotation.</title>
        <authorList>
            <consortium name="The Broad Institute Genomics Platform"/>
            <consortium name="The Broad Institute Genome Sequencing Center for Infectious Disease"/>
            <person name="Wu L."/>
            <person name="Ma J."/>
        </authorList>
    </citation>
    <scope>NUCLEOTIDE SEQUENCE [LARGE SCALE GENOMIC DNA]</scope>
    <source>
        <strain evidence="8">NBRC 113072</strain>
    </source>
</reference>
<keyword evidence="3 4" id="KW-0311">Gluconate utilization</keyword>
<comment type="caution">
    <text evidence="7">The sequence shown here is derived from an EMBL/GenBank/DDBJ whole genome shotgun (WGS) entry which is preliminary data.</text>
</comment>
<keyword evidence="4" id="KW-0521">NADP</keyword>
<gene>
    <name evidence="7" type="primary">gnd</name>
    <name evidence="7" type="ORF">GCM10025883_01920</name>
</gene>
<name>A0ABQ6ILS7_9MICO</name>
<evidence type="ECO:0000259" key="6">
    <source>
        <dbReference type="SMART" id="SM01350"/>
    </source>
</evidence>
<proteinExistence type="inferred from homology"/>
<evidence type="ECO:0000256" key="3">
    <source>
        <dbReference type="ARBA" id="ARBA00023064"/>
    </source>
</evidence>
<dbReference type="Proteomes" id="UP001157126">
    <property type="component" value="Unassembled WGS sequence"/>
</dbReference>
<feature type="domain" description="6-phosphogluconate dehydrogenase C-terminal" evidence="6">
    <location>
        <begin position="279"/>
        <end position="567"/>
    </location>
</feature>
<dbReference type="Pfam" id="PF00393">
    <property type="entry name" value="6PGD"/>
    <property type="match status" value="1"/>
</dbReference>
<feature type="region of interest" description="Disordered" evidence="5">
    <location>
        <begin position="1"/>
        <end position="98"/>
    </location>
</feature>
<sequence>MHAGPAPGPPPRNTGPQRIPRPLDDPSCGFAGRVVAWSAADQPTSRRRDDARARDPRDPHDGDEELTTQESRAGRQRAAAAETDTKVGSARESVDIPSPETASAEIAVVGMAVMGSNLARNLGRHGYRVAVYDHWADRTVAMMEKNGDEGTFVPSGTVEDLARSLERPRRIILLVKAGEVTDQVIDTLLPHLEEGDIVVDGGNSFFEDTRRREAKLRELGFHFVGAGVSGGEVGALEGPSIMPGGSTESYEALGPMLEDISAHVDGEPCCTHIGPDGSGHFVKMVHNGIEYADIQFIGEAYELLSAAGFSHEEAAGVFEEWNTGDLDSYLIEITADVLRQIDAKTGEPLLDVIVDAAGMKGTGTWTVQTALDLATPVNTIAESVFARAVSSHTTLRRSAQRVLTGPGGTLEVEDRAAFVADLRDSLWASKVIAYAQGLDQIRMAGEEYGWDVDMAEVAKIWRAGCIIRAELLNRIRDEYAGGDLETLLEAPSVSDGLARCQDGWRRTIGRAVQAGVPVPGFSAAVAYYDMVRAPRVNAAMTQGLRDYFGAHTYRRTDAEGSFHTLWSGDRSEITVD</sequence>
<keyword evidence="2 4" id="KW-0560">Oxidoreductase</keyword>
<comment type="similarity">
    <text evidence="1 4">Belongs to the 6-phosphogluconate dehydrogenase family.</text>
</comment>
<keyword evidence="4" id="KW-0570">Pentose shunt</keyword>
<dbReference type="PRINTS" id="PR00076">
    <property type="entry name" value="6PGDHDRGNASE"/>
</dbReference>
<accession>A0ABQ6ILS7</accession>
<dbReference type="NCBIfam" id="TIGR00873">
    <property type="entry name" value="gnd"/>
    <property type="match status" value="1"/>
</dbReference>
<dbReference type="SUPFAM" id="SSF48179">
    <property type="entry name" value="6-phosphogluconate dehydrogenase C-terminal domain-like"/>
    <property type="match status" value="1"/>
</dbReference>
<dbReference type="Gene3D" id="1.10.1040.10">
    <property type="entry name" value="N-(1-d-carboxylethyl)-l-norvaline Dehydrogenase, domain 2"/>
    <property type="match status" value="1"/>
</dbReference>
<dbReference type="SUPFAM" id="SSF51735">
    <property type="entry name" value="NAD(P)-binding Rossmann-fold domains"/>
    <property type="match status" value="1"/>
</dbReference>
<evidence type="ECO:0000256" key="4">
    <source>
        <dbReference type="RuleBase" id="RU000485"/>
    </source>
</evidence>
<organism evidence="7 8">
    <name type="scientific">Mobilicoccus caccae</name>
    <dbReference type="NCBI Taxonomy" id="1859295"/>
    <lineage>
        <taxon>Bacteria</taxon>
        <taxon>Bacillati</taxon>
        <taxon>Actinomycetota</taxon>
        <taxon>Actinomycetes</taxon>
        <taxon>Micrococcales</taxon>
        <taxon>Dermatophilaceae</taxon>
        <taxon>Mobilicoccus</taxon>
    </lineage>
</organism>
<dbReference type="NCBIfam" id="NF006765">
    <property type="entry name" value="PRK09287.1"/>
    <property type="match status" value="1"/>
</dbReference>
<dbReference type="Pfam" id="PF03446">
    <property type="entry name" value="NAD_binding_2"/>
    <property type="match status" value="1"/>
</dbReference>
<evidence type="ECO:0000256" key="5">
    <source>
        <dbReference type="SAM" id="MobiDB-lite"/>
    </source>
</evidence>
<comment type="pathway">
    <text evidence="4">Carbohydrate degradation; pentose phosphate pathway; D-ribulose 5-phosphate from D-glucose 6-phosphate (oxidative stage): step 3/3.</text>
</comment>
<dbReference type="InterPro" id="IPR036291">
    <property type="entry name" value="NAD(P)-bd_dom_sf"/>
</dbReference>
<dbReference type="InterPro" id="IPR006114">
    <property type="entry name" value="6PGDH_C"/>
</dbReference>
<comment type="catalytic activity">
    <reaction evidence="4">
        <text>6-phospho-D-gluconate + NADP(+) = D-ribulose 5-phosphate + CO2 + NADPH</text>
        <dbReference type="Rhea" id="RHEA:10116"/>
        <dbReference type="ChEBI" id="CHEBI:16526"/>
        <dbReference type="ChEBI" id="CHEBI:57783"/>
        <dbReference type="ChEBI" id="CHEBI:58121"/>
        <dbReference type="ChEBI" id="CHEBI:58349"/>
        <dbReference type="ChEBI" id="CHEBI:58759"/>
        <dbReference type="EC" id="1.1.1.44"/>
    </reaction>
</comment>
<evidence type="ECO:0000313" key="7">
    <source>
        <dbReference type="EMBL" id="GMA38147.1"/>
    </source>
</evidence>
<dbReference type="InterPro" id="IPR006113">
    <property type="entry name" value="6PGDH_Gnd/GntZ"/>
</dbReference>
<dbReference type="PANTHER" id="PTHR11811">
    <property type="entry name" value="6-PHOSPHOGLUCONATE DEHYDROGENASE"/>
    <property type="match status" value="1"/>
</dbReference>
<protein>
    <recommendedName>
        <fullName evidence="4">6-phosphogluconate dehydrogenase, decarboxylating</fullName>
        <ecNumber evidence="4">1.1.1.44</ecNumber>
    </recommendedName>
</protein>
<feature type="compositionally biased region" description="Basic and acidic residues" evidence="5">
    <location>
        <begin position="44"/>
        <end position="60"/>
    </location>
</feature>
<dbReference type="EMBL" id="BSUO01000001">
    <property type="protein sequence ID" value="GMA38147.1"/>
    <property type="molecule type" value="Genomic_DNA"/>
</dbReference>
<dbReference type="InterPro" id="IPR006183">
    <property type="entry name" value="Pgluconate_DH"/>
</dbReference>
<dbReference type="Gene3D" id="3.40.50.720">
    <property type="entry name" value="NAD(P)-binding Rossmann-like Domain"/>
    <property type="match status" value="1"/>
</dbReference>
<dbReference type="InterPro" id="IPR008927">
    <property type="entry name" value="6-PGluconate_DH-like_C_sf"/>
</dbReference>
<dbReference type="Gene3D" id="1.20.5.320">
    <property type="entry name" value="6-Phosphogluconate Dehydrogenase, domain 3"/>
    <property type="match status" value="1"/>
</dbReference>
<dbReference type="RefSeq" id="WP_284302253.1">
    <property type="nucleotide sequence ID" value="NZ_BSUO01000001.1"/>
</dbReference>
<dbReference type="EC" id="1.1.1.44" evidence="4"/>